<dbReference type="GO" id="GO:0005737">
    <property type="term" value="C:cytoplasm"/>
    <property type="evidence" value="ECO:0007669"/>
    <property type="project" value="UniProtKB-ARBA"/>
</dbReference>
<dbReference type="SUPFAM" id="SSF81296">
    <property type="entry name" value="E set domains"/>
    <property type="match status" value="1"/>
</dbReference>
<dbReference type="Gene3D" id="6.20.250.60">
    <property type="match status" value="1"/>
</dbReference>
<evidence type="ECO:0000313" key="6">
    <source>
        <dbReference type="EMBL" id="KAI6659790.1"/>
    </source>
</evidence>
<dbReference type="PANTHER" id="PTHR10343">
    <property type="entry name" value="5'-AMP-ACTIVATED PROTEIN KINASE , BETA SUBUNIT"/>
    <property type="match status" value="1"/>
</dbReference>
<evidence type="ECO:0000256" key="4">
    <source>
        <dbReference type="SAM" id="MobiDB-lite"/>
    </source>
</evidence>
<dbReference type="InterPro" id="IPR050827">
    <property type="entry name" value="CRP1_MDG1_kinase"/>
</dbReference>
<dbReference type="SMART" id="SM01010">
    <property type="entry name" value="AMPKBI"/>
    <property type="match status" value="1"/>
</dbReference>
<dbReference type="AlphaFoldDB" id="A0AAV7KFW9"/>
<feature type="region of interest" description="Disordered" evidence="4">
    <location>
        <begin position="1"/>
        <end position="20"/>
    </location>
</feature>
<evidence type="ECO:0000256" key="3">
    <source>
        <dbReference type="ARBA" id="ARBA00040010"/>
    </source>
</evidence>
<proteinExistence type="inferred from homology"/>
<organism evidence="6 7">
    <name type="scientific">Oopsacas minuta</name>
    <dbReference type="NCBI Taxonomy" id="111878"/>
    <lineage>
        <taxon>Eukaryota</taxon>
        <taxon>Metazoa</taxon>
        <taxon>Porifera</taxon>
        <taxon>Hexactinellida</taxon>
        <taxon>Hexasterophora</taxon>
        <taxon>Lyssacinosida</taxon>
        <taxon>Leucopsacidae</taxon>
        <taxon>Oopsacas</taxon>
    </lineage>
</organism>
<feature type="domain" description="Association with the SNF1 complex (ASC)" evidence="5">
    <location>
        <begin position="154"/>
        <end position="248"/>
    </location>
</feature>
<protein>
    <recommendedName>
        <fullName evidence="3">5'-AMP-activated protein kinase subunit beta-1</fullName>
    </recommendedName>
</protein>
<dbReference type="Pfam" id="PF16561">
    <property type="entry name" value="AMPK1_CBM"/>
    <property type="match status" value="1"/>
</dbReference>
<gene>
    <name evidence="6" type="ORF">LOD99_10645</name>
</gene>
<evidence type="ECO:0000259" key="5">
    <source>
        <dbReference type="SMART" id="SM01010"/>
    </source>
</evidence>
<dbReference type="InterPro" id="IPR032640">
    <property type="entry name" value="AMPK1_CBM"/>
</dbReference>
<comment type="similarity">
    <text evidence="1">Belongs to the 5'-AMP-activated protein kinase beta subunit family.</text>
</comment>
<evidence type="ECO:0000313" key="7">
    <source>
        <dbReference type="Proteomes" id="UP001165289"/>
    </source>
</evidence>
<accession>A0AAV7KFW9</accession>
<dbReference type="InterPro" id="IPR037256">
    <property type="entry name" value="ASC_dom_sf"/>
</dbReference>
<comment type="caution">
    <text evidence="6">The sequence shown here is derived from an EMBL/GenBank/DDBJ whole genome shotgun (WGS) entry which is preliminary data.</text>
</comment>
<dbReference type="Proteomes" id="UP001165289">
    <property type="component" value="Unassembled WGS sequence"/>
</dbReference>
<dbReference type="Gene3D" id="2.60.40.10">
    <property type="entry name" value="Immunoglobulins"/>
    <property type="match status" value="1"/>
</dbReference>
<dbReference type="SUPFAM" id="SSF160219">
    <property type="entry name" value="AMPKBI-like"/>
    <property type="match status" value="1"/>
</dbReference>
<evidence type="ECO:0000256" key="1">
    <source>
        <dbReference type="ARBA" id="ARBA00010926"/>
    </source>
</evidence>
<name>A0AAV7KFW9_9METZ</name>
<dbReference type="InterPro" id="IPR014756">
    <property type="entry name" value="Ig_E-set"/>
</dbReference>
<reference evidence="6 7" key="1">
    <citation type="journal article" date="2023" name="BMC Biol.">
        <title>The compact genome of the sponge Oopsacas minuta (Hexactinellida) is lacking key metazoan core genes.</title>
        <authorList>
            <person name="Santini S."/>
            <person name="Schenkelaars Q."/>
            <person name="Jourda C."/>
            <person name="Duchesne M."/>
            <person name="Belahbib H."/>
            <person name="Rocher C."/>
            <person name="Selva M."/>
            <person name="Riesgo A."/>
            <person name="Vervoort M."/>
            <person name="Leys S.P."/>
            <person name="Kodjabachian L."/>
            <person name="Le Bivic A."/>
            <person name="Borchiellini C."/>
            <person name="Claverie J.M."/>
            <person name="Renard E."/>
        </authorList>
    </citation>
    <scope>NUCLEOTIDE SEQUENCE [LARGE SCALE GENOMIC DNA]</scope>
    <source>
        <strain evidence="6">SPO-2</strain>
    </source>
</reference>
<evidence type="ECO:0000256" key="2">
    <source>
        <dbReference type="ARBA" id="ARBA00025180"/>
    </source>
</evidence>
<sequence>MGTDLSSQPVPLKQSEDDMTIQRQQEAAAEGIFTVQHKDTPNIPDTERDDIVKTPRIFRWSETADEVYIAGSFSNWEKIPLSKSTNDFNTIIELPEGTHEYKFYVDGAWRQDPDGNSLVEDTYGGFNNVITVNAVSSQLDDFSLSSPFTQSDRPESPEGEYGQEMPKIHGKLGPPIPPEFPKQLTQMPQLHINPSAQSEMTDQTVLTEEPSHVCLKHLYAISLKNCTVLATPQRYKDRFYTTLLYKPL</sequence>
<keyword evidence="7" id="KW-1185">Reference proteome</keyword>
<dbReference type="EMBL" id="JAKMXF010000049">
    <property type="protein sequence ID" value="KAI6659790.1"/>
    <property type="molecule type" value="Genomic_DNA"/>
</dbReference>
<dbReference type="PANTHER" id="PTHR10343:SF84">
    <property type="entry name" value="5'-AMP-ACTIVATED PROTEIN KINASE SUBUNIT BETA-1"/>
    <property type="match status" value="1"/>
</dbReference>
<comment type="function">
    <text evidence="2">Non-catalytic subunit of AMP-activated protein kinase (AMPK), an energy sensor protein kinase that plays a key role in regulating cellular energy metabolism. In response to reduction of intracellular ATP levels, AMPK activates energy-producing pathways and inhibits energy-consuming processes: inhibits protein, carbohydrate and lipid biosynthesis, as well as cell growth and proliferation. AMPK acts via direct phosphorylation of metabolic enzymes, and by longer-term effects via phosphorylation of transcription regulators. Also acts as a regulator of cellular polarity by remodeling the actin cytoskeleton; probably by indirectly activating myosin. Beta non-catalytic subunit acts as a scaffold on which the AMPK complex assembles, via its C-terminus that bridges alpha (PRKAA1 or PRKAA2) and gamma subunits (PRKAG1, PRKAG2 or PRKAG3).</text>
</comment>
<dbReference type="InterPro" id="IPR006828">
    <property type="entry name" value="ASC_dom"/>
</dbReference>
<dbReference type="InterPro" id="IPR013783">
    <property type="entry name" value="Ig-like_fold"/>
</dbReference>
<dbReference type="Pfam" id="PF04739">
    <property type="entry name" value="AMPKBI"/>
    <property type="match status" value="1"/>
</dbReference>
<feature type="region of interest" description="Disordered" evidence="4">
    <location>
        <begin position="143"/>
        <end position="164"/>
    </location>
</feature>
<dbReference type="CDD" id="cd02859">
    <property type="entry name" value="E_set_AMPKbeta_like_N"/>
    <property type="match status" value="1"/>
</dbReference>